<gene>
    <name evidence="3" type="ORF">P3X46_023126</name>
</gene>
<reference evidence="3" key="1">
    <citation type="journal article" date="2023" name="Plant Biotechnol. J.">
        <title>Chromosome-level wild Hevea brasiliensis genome provides new tools for genomic-assisted breeding and valuable loci to elevate rubber yield.</title>
        <authorList>
            <person name="Cheng H."/>
            <person name="Song X."/>
            <person name="Hu Y."/>
            <person name="Wu T."/>
            <person name="Yang Q."/>
            <person name="An Z."/>
            <person name="Feng S."/>
            <person name="Deng Z."/>
            <person name="Wu W."/>
            <person name="Zeng X."/>
            <person name="Tu M."/>
            <person name="Wang X."/>
            <person name="Huang H."/>
        </authorList>
    </citation>
    <scope>NUCLEOTIDE SEQUENCE</scope>
    <source>
        <strain evidence="3">MT/VB/25A 57/8</strain>
    </source>
</reference>
<sequence>MGTATSSMAAKFAFFPPNPPSYNIVVDEETGKLRISDVHQREDVDVLKLSTKKGNEIVAIYVKNSSASLTVLYSHGNAADLGQMYHIFSELSLHLNVNLMGYDYSGYGHSSGKPSEQDTYADIEAAYKCLEETYGVKEEDTILYGQSVGSGPALELATRLPQLRAVILHSPILSGLRVMYPVKKTFWFDIYKNIDKIPLVNCPVLVIHGTEDEVVDFSHGKQLWELCKEKYEPLWLKGGNHCNLELYPEYLRHLRKFISAIEKMPPHLRVASGQSTDQPNQPPNTSDANKEKLRPSTDQPNQPSNTPDANKEKSRSSTDHRDKARPSTGQKEKSRLSTDSREKGRASTDRREKSRKSIDRATKARNSTDQPERARNSFDRLGDMVRSVGLCNADCLKQTASEA</sequence>
<evidence type="ECO:0000313" key="4">
    <source>
        <dbReference type="Proteomes" id="UP001174677"/>
    </source>
</evidence>
<evidence type="ECO:0000256" key="1">
    <source>
        <dbReference type="SAM" id="MobiDB-lite"/>
    </source>
</evidence>
<dbReference type="PANTHER" id="PTHR12277">
    <property type="entry name" value="ALPHA/BETA HYDROLASE DOMAIN-CONTAINING PROTEIN"/>
    <property type="match status" value="1"/>
</dbReference>
<dbReference type="Gene3D" id="3.40.50.1820">
    <property type="entry name" value="alpha/beta hydrolase"/>
    <property type="match status" value="1"/>
</dbReference>
<feature type="domain" description="Serine aminopeptidase S33" evidence="2">
    <location>
        <begin position="69"/>
        <end position="175"/>
    </location>
</feature>
<organism evidence="3 4">
    <name type="scientific">Hevea brasiliensis</name>
    <name type="common">Para rubber tree</name>
    <name type="synonym">Siphonia brasiliensis</name>
    <dbReference type="NCBI Taxonomy" id="3981"/>
    <lineage>
        <taxon>Eukaryota</taxon>
        <taxon>Viridiplantae</taxon>
        <taxon>Streptophyta</taxon>
        <taxon>Embryophyta</taxon>
        <taxon>Tracheophyta</taxon>
        <taxon>Spermatophyta</taxon>
        <taxon>Magnoliopsida</taxon>
        <taxon>eudicotyledons</taxon>
        <taxon>Gunneridae</taxon>
        <taxon>Pentapetalae</taxon>
        <taxon>rosids</taxon>
        <taxon>fabids</taxon>
        <taxon>Malpighiales</taxon>
        <taxon>Euphorbiaceae</taxon>
        <taxon>Crotonoideae</taxon>
        <taxon>Micrandreae</taxon>
        <taxon>Hevea</taxon>
    </lineage>
</organism>
<accession>A0ABQ9L9X9</accession>
<dbReference type="InterPro" id="IPR029058">
    <property type="entry name" value="AB_hydrolase_fold"/>
</dbReference>
<comment type="caution">
    <text evidence="3">The sequence shown here is derived from an EMBL/GenBank/DDBJ whole genome shotgun (WGS) entry which is preliminary data.</text>
</comment>
<feature type="compositionally biased region" description="Polar residues" evidence="1">
    <location>
        <begin position="272"/>
        <end position="287"/>
    </location>
</feature>
<dbReference type="InterPro" id="IPR022742">
    <property type="entry name" value="Hydrolase_4"/>
</dbReference>
<protein>
    <recommendedName>
        <fullName evidence="2">Serine aminopeptidase S33 domain-containing protein</fullName>
    </recommendedName>
</protein>
<keyword evidence="4" id="KW-1185">Reference proteome</keyword>
<evidence type="ECO:0000259" key="2">
    <source>
        <dbReference type="Pfam" id="PF12146"/>
    </source>
</evidence>
<dbReference type="PANTHER" id="PTHR12277:SF134">
    <property type="entry name" value="ALPHA_BETA-HYDROLASES SUPERFAMILY PROTEIN"/>
    <property type="match status" value="1"/>
</dbReference>
<name>A0ABQ9L9X9_HEVBR</name>
<dbReference type="Proteomes" id="UP001174677">
    <property type="component" value="Chromosome 13"/>
</dbReference>
<feature type="compositionally biased region" description="Polar residues" evidence="1">
    <location>
        <begin position="296"/>
        <end position="308"/>
    </location>
</feature>
<feature type="compositionally biased region" description="Basic and acidic residues" evidence="1">
    <location>
        <begin position="370"/>
        <end position="380"/>
    </location>
</feature>
<dbReference type="EMBL" id="JARPOI010000013">
    <property type="protein sequence ID" value="KAJ9163460.1"/>
    <property type="molecule type" value="Genomic_DNA"/>
</dbReference>
<feature type="region of interest" description="Disordered" evidence="1">
    <location>
        <begin position="270"/>
        <end position="380"/>
    </location>
</feature>
<dbReference type="Pfam" id="PF12146">
    <property type="entry name" value="Hydrolase_4"/>
    <property type="match status" value="1"/>
</dbReference>
<feature type="compositionally biased region" description="Basic and acidic residues" evidence="1">
    <location>
        <begin position="309"/>
        <end position="362"/>
    </location>
</feature>
<proteinExistence type="predicted"/>
<dbReference type="SUPFAM" id="SSF53474">
    <property type="entry name" value="alpha/beta-Hydrolases"/>
    <property type="match status" value="1"/>
</dbReference>
<evidence type="ECO:0000313" key="3">
    <source>
        <dbReference type="EMBL" id="KAJ9163460.1"/>
    </source>
</evidence>